<dbReference type="GeneTree" id="ENSGT00940000164245"/>
<proteinExistence type="inferred from homology"/>
<dbReference type="GO" id="GO:0050660">
    <property type="term" value="F:flavin adenine dinucleotide binding"/>
    <property type="evidence" value="ECO:0007669"/>
    <property type="project" value="InterPro"/>
</dbReference>
<evidence type="ECO:0000313" key="6">
    <source>
        <dbReference type="Ensembl" id="ENSSPAP00000010663.1"/>
    </source>
</evidence>
<name>A0A3B4ZP25_9TELE</name>
<dbReference type="InterPro" id="IPR036188">
    <property type="entry name" value="FAD/NAD-bd_sf"/>
</dbReference>
<dbReference type="Ensembl" id="ENSSPAT00000010844.1">
    <property type="protein sequence ID" value="ENSSPAP00000010663.1"/>
    <property type="gene ID" value="ENSSPAG00000008111.1"/>
</dbReference>
<accession>A0A3B4ZP25</accession>
<protein>
    <recommendedName>
        <fullName evidence="5">Flavin-containing monooxygenase</fullName>
        <ecNumber evidence="5">1.-.-.-</ecNumber>
    </recommendedName>
</protein>
<organism evidence="6">
    <name type="scientific">Stegastes partitus</name>
    <name type="common">bicolor damselfish</name>
    <dbReference type="NCBI Taxonomy" id="144197"/>
    <lineage>
        <taxon>Eukaryota</taxon>
        <taxon>Metazoa</taxon>
        <taxon>Chordata</taxon>
        <taxon>Craniata</taxon>
        <taxon>Vertebrata</taxon>
        <taxon>Euteleostomi</taxon>
        <taxon>Actinopterygii</taxon>
        <taxon>Neopterygii</taxon>
        <taxon>Teleostei</taxon>
        <taxon>Neoteleostei</taxon>
        <taxon>Acanthomorphata</taxon>
        <taxon>Ovalentaria</taxon>
        <taxon>Pomacentridae</taxon>
        <taxon>Stegastes</taxon>
    </lineage>
</organism>
<dbReference type="InterPro" id="IPR020946">
    <property type="entry name" value="Flavin_mOase-like"/>
</dbReference>
<evidence type="ECO:0000256" key="2">
    <source>
        <dbReference type="ARBA" id="ARBA00022630"/>
    </source>
</evidence>
<evidence type="ECO:0000256" key="1">
    <source>
        <dbReference type="ARBA" id="ARBA00009183"/>
    </source>
</evidence>
<dbReference type="GO" id="GO:0050661">
    <property type="term" value="F:NADP binding"/>
    <property type="evidence" value="ECO:0007669"/>
    <property type="project" value="InterPro"/>
</dbReference>
<keyword evidence="3 5" id="KW-0274">FAD</keyword>
<dbReference type="InterPro" id="IPR050346">
    <property type="entry name" value="FMO-like"/>
</dbReference>
<comment type="cofactor">
    <cofactor evidence="5">
        <name>FAD</name>
        <dbReference type="ChEBI" id="CHEBI:57692"/>
    </cofactor>
</comment>
<dbReference type="Pfam" id="PF00743">
    <property type="entry name" value="FMO-like"/>
    <property type="match status" value="2"/>
</dbReference>
<sequence>MAMLRSASVISSYVNDLHQSLKLFGSVGKVLHSHSYRFPEPFSGQSVVVLGAKASGLDISIELAKVTLSHRRPRLTFPLPAGIQQSSSVVAVEDDGRIRFQDGSVGGADVLMFCTGYNFRYGFLDGAQLGLDIQDQVVSGLYRFLLPPAFPSLFFIGICKIICPFPNFHCQVQFALAVLDGSVALPPRAQMEEEARLEQQQKEERGVERRHLLVLEQDQWEYCQVLARSAGFPPLPPVVRSLYEEVWRQRWVHPENYRRTNYRLVSDTEWQQVD</sequence>
<evidence type="ECO:0000256" key="3">
    <source>
        <dbReference type="ARBA" id="ARBA00022827"/>
    </source>
</evidence>
<reference evidence="6" key="1">
    <citation type="submission" date="2023-09" db="UniProtKB">
        <authorList>
            <consortium name="Ensembl"/>
        </authorList>
    </citation>
    <scope>IDENTIFICATION</scope>
</reference>
<dbReference type="AlphaFoldDB" id="A0A3B4ZP25"/>
<evidence type="ECO:0000256" key="4">
    <source>
        <dbReference type="ARBA" id="ARBA00023002"/>
    </source>
</evidence>
<dbReference type="Gene3D" id="3.50.50.60">
    <property type="entry name" value="FAD/NAD(P)-binding domain"/>
    <property type="match status" value="2"/>
</dbReference>
<keyword evidence="5" id="KW-0503">Monooxygenase</keyword>
<dbReference type="GO" id="GO:0004499">
    <property type="term" value="F:N,N-dimethylaniline monooxygenase activity"/>
    <property type="evidence" value="ECO:0007669"/>
    <property type="project" value="InterPro"/>
</dbReference>
<comment type="similarity">
    <text evidence="1 5">Belongs to the FMO family.</text>
</comment>
<keyword evidence="4 5" id="KW-0560">Oxidoreductase</keyword>
<dbReference type="SUPFAM" id="SSF51905">
    <property type="entry name" value="FAD/NAD(P)-binding domain"/>
    <property type="match status" value="1"/>
</dbReference>
<dbReference type="PANTHER" id="PTHR23023">
    <property type="entry name" value="DIMETHYLANILINE MONOOXYGENASE"/>
    <property type="match status" value="1"/>
</dbReference>
<evidence type="ECO:0000256" key="5">
    <source>
        <dbReference type="RuleBase" id="RU361177"/>
    </source>
</evidence>
<dbReference type="STRING" id="144197.ENSSPAP00000010663"/>
<keyword evidence="2 5" id="KW-0285">Flavoprotein</keyword>
<dbReference type="EC" id="1.-.-.-" evidence="5"/>